<gene>
    <name evidence="1" type="ORF">F957_03742</name>
</gene>
<accession>A0A829HEJ0</accession>
<keyword evidence="2" id="KW-1185">Reference proteome</keyword>
<evidence type="ECO:0000313" key="1">
    <source>
        <dbReference type="EMBL" id="EPF72605.1"/>
    </source>
</evidence>
<comment type="caution">
    <text evidence="1">The sequence shown here is derived from an EMBL/GenBank/DDBJ whole genome shotgun (WGS) entry which is preliminary data.</text>
</comment>
<dbReference type="EMBL" id="ATGG01000049">
    <property type="protein sequence ID" value="EPF72605.1"/>
    <property type="molecule type" value="Genomic_DNA"/>
</dbReference>
<proteinExistence type="predicted"/>
<reference evidence="1 2" key="1">
    <citation type="submission" date="2013-06" db="EMBL/GenBank/DDBJ databases">
        <title>The Genome Sequence of Acinetobacter gyllenbergii CIP 110306.</title>
        <authorList>
            <consortium name="The Broad Institute Genome Sequencing Platform"/>
            <consortium name="The Broad Institute Genome Sequencing Center for Infectious Disease"/>
            <person name="Cerqueira G."/>
            <person name="Feldgarden M."/>
            <person name="Courvalin P."/>
            <person name="Perichon B."/>
            <person name="Grillot-Courvalin C."/>
            <person name="Clermont D."/>
            <person name="Rocha E."/>
            <person name="Yoon E.-J."/>
            <person name="Nemec A."/>
            <person name="Young S.K."/>
            <person name="Zeng Q."/>
            <person name="Gargeya S."/>
            <person name="Fitzgerald M."/>
            <person name="Abouelleil A."/>
            <person name="Alvarado L."/>
            <person name="Berlin A.M."/>
            <person name="Chapman S.B."/>
            <person name="Dewar J."/>
            <person name="Goldberg J."/>
            <person name="Griggs A."/>
            <person name="Gujja S."/>
            <person name="Hansen M."/>
            <person name="Howarth C."/>
            <person name="Imamovic A."/>
            <person name="Larimer J."/>
            <person name="McCowan C."/>
            <person name="Murphy C."/>
            <person name="Pearson M."/>
            <person name="Priest M."/>
            <person name="Roberts A."/>
            <person name="Saif S."/>
            <person name="Shea T."/>
            <person name="Sykes S."/>
            <person name="Wortman J."/>
            <person name="Nusbaum C."/>
            <person name="Birren B."/>
        </authorList>
    </citation>
    <scope>NUCLEOTIDE SEQUENCE [LARGE SCALE GENOMIC DNA]</scope>
    <source>
        <strain evidence="1 2">CIP 110306</strain>
    </source>
</reference>
<evidence type="ECO:0000313" key="2">
    <source>
        <dbReference type="Proteomes" id="UP000014523"/>
    </source>
</evidence>
<protein>
    <submittedName>
        <fullName evidence="1">Uncharacterized protein</fullName>
    </submittedName>
</protein>
<sequence>MRVFIGLYFIWLTMYVYADKNILICKPESTVFNDILNCYLIE</sequence>
<name>A0A829HEJ0_9GAMM</name>
<organism evidence="1 2">
    <name type="scientific">Acinetobacter gyllenbergii CIP 110306 = MTCC 11365</name>
    <dbReference type="NCBI Taxonomy" id="1217657"/>
    <lineage>
        <taxon>Bacteria</taxon>
        <taxon>Pseudomonadati</taxon>
        <taxon>Pseudomonadota</taxon>
        <taxon>Gammaproteobacteria</taxon>
        <taxon>Moraxellales</taxon>
        <taxon>Moraxellaceae</taxon>
        <taxon>Acinetobacter</taxon>
    </lineage>
</organism>
<dbReference type="AlphaFoldDB" id="A0A829HEJ0"/>
<dbReference type="Proteomes" id="UP000014523">
    <property type="component" value="Unassembled WGS sequence"/>
</dbReference>